<evidence type="ECO:0000313" key="2">
    <source>
        <dbReference type="Proteomes" id="UP000050525"/>
    </source>
</evidence>
<dbReference type="AlphaFoldDB" id="A0A151MBQ6"/>
<reference evidence="1 2" key="1">
    <citation type="journal article" date="2012" name="Genome Biol.">
        <title>Sequencing three crocodilian genomes to illuminate the evolution of archosaurs and amniotes.</title>
        <authorList>
            <person name="St John J.A."/>
            <person name="Braun E.L."/>
            <person name="Isberg S.R."/>
            <person name="Miles L.G."/>
            <person name="Chong A.Y."/>
            <person name="Gongora J."/>
            <person name="Dalzell P."/>
            <person name="Moran C."/>
            <person name="Bed'hom B."/>
            <person name="Abzhanov A."/>
            <person name="Burgess S.C."/>
            <person name="Cooksey A.M."/>
            <person name="Castoe T.A."/>
            <person name="Crawford N.G."/>
            <person name="Densmore L.D."/>
            <person name="Drew J.C."/>
            <person name="Edwards S.V."/>
            <person name="Faircloth B.C."/>
            <person name="Fujita M.K."/>
            <person name="Greenwold M.J."/>
            <person name="Hoffmann F.G."/>
            <person name="Howard J.M."/>
            <person name="Iguchi T."/>
            <person name="Janes D.E."/>
            <person name="Khan S.Y."/>
            <person name="Kohno S."/>
            <person name="de Koning A.J."/>
            <person name="Lance S.L."/>
            <person name="McCarthy F.M."/>
            <person name="McCormack J.E."/>
            <person name="Merchant M.E."/>
            <person name="Peterson D.G."/>
            <person name="Pollock D.D."/>
            <person name="Pourmand N."/>
            <person name="Raney B.J."/>
            <person name="Roessler K.A."/>
            <person name="Sanford J.R."/>
            <person name="Sawyer R.H."/>
            <person name="Schmidt C.J."/>
            <person name="Triplett E.W."/>
            <person name="Tuberville T.D."/>
            <person name="Venegas-Anaya M."/>
            <person name="Howard J.T."/>
            <person name="Jarvis E.D."/>
            <person name="Guillette L.J.Jr."/>
            <person name="Glenn T.C."/>
            <person name="Green R.E."/>
            <person name="Ray D.A."/>
        </authorList>
    </citation>
    <scope>NUCLEOTIDE SEQUENCE [LARGE SCALE GENOMIC DNA]</scope>
    <source>
        <strain evidence="1">KSC_2009_1</strain>
    </source>
</reference>
<accession>A0A151MBQ6</accession>
<organism evidence="1 2">
    <name type="scientific">Alligator mississippiensis</name>
    <name type="common">American alligator</name>
    <dbReference type="NCBI Taxonomy" id="8496"/>
    <lineage>
        <taxon>Eukaryota</taxon>
        <taxon>Metazoa</taxon>
        <taxon>Chordata</taxon>
        <taxon>Craniata</taxon>
        <taxon>Vertebrata</taxon>
        <taxon>Euteleostomi</taxon>
        <taxon>Archelosauria</taxon>
        <taxon>Archosauria</taxon>
        <taxon>Crocodylia</taxon>
        <taxon>Alligatoridae</taxon>
        <taxon>Alligatorinae</taxon>
        <taxon>Alligator</taxon>
    </lineage>
</organism>
<name>A0A151MBQ6_ALLMI</name>
<keyword evidence="2" id="KW-1185">Reference proteome</keyword>
<protein>
    <submittedName>
        <fullName evidence="1">Uncharacterized protein</fullName>
    </submittedName>
</protein>
<evidence type="ECO:0000313" key="1">
    <source>
        <dbReference type="EMBL" id="KYO21944.1"/>
    </source>
</evidence>
<sequence length="127" mass="13720">MMIQKLCESQGKKKGDLFLAFKSVVIIELDTTGLKTCKDPPVLPGFLPMLAMRVLPCADGCSPTPLEYRFRSSFFASPPGANLAWPCSHVQPCQSPDGTSLGTSGFPVISIIPFFSPWPGCSTKHTN</sequence>
<comment type="caution">
    <text evidence="1">The sequence shown here is derived from an EMBL/GenBank/DDBJ whole genome shotgun (WGS) entry which is preliminary data.</text>
</comment>
<dbReference type="Proteomes" id="UP000050525">
    <property type="component" value="Unassembled WGS sequence"/>
</dbReference>
<gene>
    <name evidence="1" type="ORF">Y1Q_0000598</name>
</gene>
<dbReference type="EMBL" id="AKHW03006283">
    <property type="protein sequence ID" value="KYO21944.1"/>
    <property type="molecule type" value="Genomic_DNA"/>
</dbReference>
<proteinExistence type="predicted"/>